<dbReference type="PANTHER" id="PTHR36930">
    <property type="entry name" value="METAL-SULFUR CLUSTER BIOSYNTHESIS PROTEINS YUAD-RELATED"/>
    <property type="match status" value="1"/>
</dbReference>
<dbReference type="PANTHER" id="PTHR36930:SF1">
    <property type="entry name" value="MOSC DOMAIN-CONTAINING PROTEIN"/>
    <property type="match status" value="1"/>
</dbReference>
<evidence type="ECO:0000259" key="1">
    <source>
        <dbReference type="PROSITE" id="PS51340"/>
    </source>
</evidence>
<dbReference type="STRING" id="1675527.AIOL_004465"/>
<dbReference type="GO" id="GO:0030151">
    <property type="term" value="F:molybdenum ion binding"/>
    <property type="evidence" value="ECO:0007669"/>
    <property type="project" value="InterPro"/>
</dbReference>
<dbReference type="InterPro" id="IPR005302">
    <property type="entry name" value="MoCF_Sase_C"/>
</dbReference>
<dbReference type="InterPro" id="IPR011037">
    <property type="entry name" value="Pyrv_Knase-like_insert_dom_sf"/>
</dbReference>
<dbReference type="InterPro" id="IPR052716">
    <property type="entry name" value="MOSC_domain"/>
</dbReference>
<dbReference type="Gene3D" id="2.40.33.20">
    <property type="entry name" value="PK beta-barrel domain-like"/>
    <property type="match status" value="1"/>
</dbReference>
<dbReference type="AlphaFoldDB" id="A0A0J9H163"/>
<keyword evidence="3" id="KW-1185">Reference proteome</keyword>
<dbReference type="PROSITE" id="PS51340">
    <property type="entry name" value="MOSC"/>
    <property type="match status" value="1"/>
</dbReference>
<dbReference type="GO" id="GO:0003824">
    <property type="term" value="F:catalytic activity"/>
    <property type="evidence" value="ECO:0007669"/>
    <property type="project" value="InterPro"/>
</dbReference>
<dbReference type="Pfam" id="PF03473">
    <property type="entry name" value="MOSC"/>
    <property type="match status" value="1"/>
</dbReference>
<evidence type="ECO:0000313" key="2">
    <source>
        <dbReference type="EMBL" id="KMW59483.1"/>
    </source>
</evidence>
<proteinExistence type="predicted"/>
<organism evidence="2 3">
    <name type="scientific">Candidatus Rhodobacter oscarellae</name>
    <dbReference type="NCBI Taxonomy" id="1675527"/>
    <lineage>
        <taxon>Bacteria</taxon>
        <taxon>Pseudomonadati</taxon>
        <taxon>Pseudomonadota</taxon>
        <taxon>Alphaproteobacteria</taxon>
        <taxon>Rhodobacterales</taxon>
        <taxon>Rhodobacter group</taxon>
        <taxon>Rhodobacter</taxon>
    </lineage>
</organism>
<accession>A0A0J9H163</accession>
<dbReference type="SUPFAM" id="SSF50800">
    <property type="entry name" value="PK beta-barrel domain-like"/>
    <property type="match status" value="1"/>
</dbReference>
<name>A0A0J9H163_9RHOB</name>
<feature type="domain" description="MOSC" evidence="1">
    <location>
        <begin position="26"/>
        <end position="183"/>
    </location>
</feature>
<sequence>MGCLVETKHEAKIAWLGIVPPDVTGVRSGQADEVVAGFEGIEGELHSGTTRASCVRVTMLHPKGTEIRNTRQLSILSAEENAQIAAEIGVEALNPEWLGASIVVEGIPDWTHVPPGSRLQTPNGTTITIDLENAPCHFPGKEIEADRPGHGKAFKAAAKDRRGVTAWVERPGPLSVGDQVRLFVPTQRAWAPA</sequence>
<dbReference type="EMBL" id="LFTY01000002">
    <property type="protein sequence ID" value="KMW59483.1"/>
    <property type="molecule type" value="Genomic_DNA"/>
</dbReference>
<gene>
    <name evidence="2" type="ORF">AIOL_004465</name>
</gene>
<dbReference type="PATRIC" id="fig|1675527.3.peg.4669"/>
<protein>
    <submittedName>
        <fullName evidence="2">MOSC domain protein</fullName>
    </submittedName>
</protein>
<evidence type="ECO:0000313" key="3">
    <source>
        <dbReference type="Proteomes" id="UP000037178"/>
    </source>
</evidence>
<dbReference type="GO" id="GO:0030170">
    <property type="term" value="F:pyridoxal phosphate binding"/>
    <property type="evidence" value="ECO:0007669"/>
    <property type="project" value="InterPro"/>
</dbReference>
<reference evidence="2 3" key="1">
    <citation type="submission" date="2015-06" db="EMBL/GenBank/DDBJ databases">
        <title>Draft genome sequence of an Alphaproteobacteria species associated to the Mediterranean sponge Oscarella lobularis.</title>
        <authorList>
            <person name="Jourda C."/>
            <person name="Santini S."/>
            <person name="Claverie J.-M."/>
        </authorList>
    </citation>
    <scope>NUCLEOTIDE SEQUENCE [LARGE SCALE GENOMIC DNA]</scope>
    <source>
        <strain evidence="2">IGS</strain>
    </source>
</reference>
<dbReference type="Proteomes" id="UP000037178">
    <property type="component" value="Unassembled WGS sequence"/>
</dbReference>
<dbReference type="RefSeq" id="WP_049644955.1">
    <property type="nucleotide sequence ID" value="NZ_LFTY01000002.1"/>
</dbReference>
<comment type="caution">
    <text evidence="2">The sequence shown here is derived from an EMBL/GenBank/DDBJ whole genome shotgun (WGS) entry which is preliminary data.</text>
</comment>
<dbReference type="OrthoDB" id="9808413at2"/>